<evidence type="ECO:0000313" key="3">
    <source>
        <dbReference type="Proteomes" id="UP000009168"/>
    </source>
</evidence>
<evidence type="ECO:0000256" key="1">
    <source>
        <dbReference type="SAM" id="Phobius"/>
    </source>
</evidence>
<keyword evidence="1 2" id="KW-0812">Transmembrane</keyword>
<feature type="transmembrane region" description="Helical" evidence="1">
    <location>
        <begin position="65"/>
        <end position="84"/>
    </location>
</feature>
<dbReference type="AlphaFoldDB" id="W7XIZ2"/>
<gene>
    <name evidence="2" type="ORF">TTHERM_001159888</name>
</gene>
<keyword evidence="1" id="KW-1133">Transmembrane helix</keyword>
<organism evidence="2 3">
    <name type="scientific">Tetrahymena thermophila (strain SB210)</name>
    <dbReference type="NCBI Taxonomy" id="312017"/>
    <lineage>
        <taxon>Eukaryota</taxon>
        <taxon>Sar</taxon>
        <taxon>Alveolata</taxon>
        <taxon>Ciliophora</taxon>
        <taxon>Intramacronucleata</taxon>
        <taxon>Oligohymenophorea</taxon>
        <taxon>Hymenostomatida</taxon>
        <taxon>Tetrahymenina</taxon>
        <taxon>Tetrahymenidae</taxon>
        <taxon>Tetrahymena</taxon>
    </lineage>
</organism>
<feature type="transmembrane region" description="Helical" evidence="1">
    <location>
        <begin position="25"/>
        <end position="45"/>
    </location>
</feature>
<dbReference type="InParanoid" id="W7XIZ2"/>
<keyword evidence="3" id="KW-1185">Reference proteome</keyword>
<keyword evidence="1" id="KW-0472">Membrane</keyword>
<proteinExistence type="predicted"/>
<protein>
    <submittedName>
        <fullName evidence="2">Transmembrane protein, putative</fullName>
    </submittedName>
</protein>
<dbReference type="KEGG" id="tet:TTHERM_001159888"/>
<dbReference type="Proteomes" id="UP000009168">
    <property type="component" value="Unassembled WGS sequence"/>
</dbReference>
<evidence type="ECO:0000313" key="2">
    <source>
        <dbReference type="EMBL" id="EWS73729.1"/>
    </source>
</evidence>
<sequence>MALIQLIVSLAIQEFIIIQVQNNVFAIQPVKLVMGLIQVIVYLVIQENIITQVQNNVFAIQPVKLVMAQIQIIVCLVIQEFIIIQLQNNVFVIQLVKLVMVLIQVIVQLAILLCIINKAINRVQFLVIKTNSQIKIFIANHAIVPVQVVMEKTQTTVNLAILTPLSTTKAAIAFAQMDFKVFQTNAILVQIIIGLHNAMPAMQPANYVTNRKFQINNAILAMVKLDILMQHKIVLAKIQRIKEKYFINAVTKPLQQLMHNQAQHLLYLQLIQDLP</sequence>
<dbReference type="GeneID" id="24441836"/>
<dbReference type="RefSeq" id="XP_012653767.1">
    <property type="nucleotide sequence ID" value="XM_012798313.1"/>
</dbReference>
<reference evidence="3" key="1">
    <citation type="journal article" date="2006" name="PLoS Biol.">
        <title>Macronuclear genome sequence of the ciliate Tetrahymena thermophila, a model eukaryote.</title>
        <authorList>
            <person name="Eisen J.A."/>
            <person name="Coyne R.S."/>
            <person name="Wu M."/>
            <person name="Wu D."/>
            <person name="Thiagarajan M."/>
            <person name="Wortman J.R."/>
            <person name="Badger J.H."/>
            <person name="Ren Q."/>
            <person name="Amedeo P."/>
            <person name="Jones K.M."/>
            <person name="Tallon L.J."/>
            <person name="Delcher A.L."/>
            <person name="Salzberg S.L."/>
            <person name="Silva J.C."/>
            <person name="Haas B.J."/>
            <person name="Majoros W.H."/>
            <person name="Farzad M."/>
            <person name="Carlton J.M."/>
            <person name="Smith R.K. Jr."/>
            <person name="Garg J."/>
            <person name="Pearlman R.E."/>
            <person name="Karrer K.M."/>
            <person name="Sun L."/>
            <person name="Manning G."/>
            <person name="Elde N.C."/>
            <person name="Turkewitz A.P."/>
            <person name="Asai D.J."/>
            <person name="Wilkes D.E."/>
            <person name="Wang Y."/>
            <person name="Cai H."/>
            <person name="Collins K."/>
            <person name="Stewart B.A."/>
            <person name="Lee S.R."/>
            <person name="Wilamowska K."/>
            <person name="Weinberg Z."/>
            <person name="Ruzzo W.L."/>
            <person name="Wloga D."/>
            <person name="Gaertig J."/>
            <person name="Frankel J."/>
            <person name="Tsao C.-C."/>
            <person name="Gorovsky M.A."/>
            <person name="Keeling P.J."/>
            <person name="Waller R.F."/>
            <person name="Patron N.J."/>
            <person name="Cherry J.M."/>
            <person name="Stover N.A."/>
            <person name="Krieger C.J."/>
            <person name="del Toro C."/>
            <person name="Ryder H.F."/>
            <person name="Williamson S.C."/>
            <person name="Barbeau R.A."/>
            <person name="Hamilton E.P."/>
            <person name="Orias E."/>
        </authorList>
    </citation>
    <scope>NUCLEOTIDE SEQUENCE [LARGE SCALE GENOMIC DNA]</scope>
    <source>
        <strain evidence="3">SB210</strain>
    </source>
</reference>
<name>W7XIZ2_TETTS</name>
<accession>W7XIZ2</accession>
<dbReference type="EMBL" id="GG662650">
    <property type="protein sequence ID" value="EWS73729.1"/>
    <property type="molecule type" value="Genomic_DNA"/>
</dbReference>
<feature type="transmembrane region" description="Helical" evidence="1">
    <location>
        <begin position="90"/>
        <end position="116"/>
    </location>
</feature>